<dbReference type="SUPFAM" id="SSF48371">
    <property type="entry name" value="ARM repeat"/>
    <property type="match status" value="1"/>
</dbReference>
<keyword evidence="3" id="KW-0539">Nucleus</keyword>
<dbReference type="PANTHER" id="PTHR18034:SF4">
    <property type="entry name" value="NUCLEOLAR MIF4G DOMAIN-CONTAINING PROTEIN 1"/>
    <property type="match status" value="1"/>
</dbReference>
<evidence type="ECO:0000256" key="1">
    <source>
        <dbReference type="ARBA" id="ARBA00004604"/>
    </source>
</evidence>
<comment type="caution">
    <text evidence="6">The sequence shown here is derived from an EMBL/GenBank/DDBJ whole genome shotgun (WGS) entry which is preliminary data.</text>
</comment>
<evidence type="ECO:0000259" key="5">
    <source>
        <dbReference type="PROSITE" id="PS51366"/>
    </source>
</evidence>
<protein>
    <recommendedName>
        <fullName evidence="5">MI domain-containing protein</fullName>
    </recommendedName>
</protein>
<accession>A0A1Z5KE26</accession>
<dbReference type="EMBL" id="BDSP01000207">
    <property type="protein sequence ID" value="GAX24362.1"/>
    <property type="molecule type" value="Genomic_DNA"/>
</dbReference>
<dbReference type="PANTHER" id="PTHR18034">
    <property type="entry name" value="CELL CYCLE CONTROL PROTEIN CWF22-RELATED"/>
    <property type="match status" value="1"/>
</dbReference>
<dbReference type="InterPro" id="IPR003891">
    <property type="entry name" value="Initiation_fac_eIF4g_MI"/>
</dbReference>
<feature type="compositionally biased region" description="Basic and acidic residues" evidence="4">
    <location>
        <begin position="1"/>
        <end position="13"/>
    </location>
</feature>
<dbReference type="AlphaFoldDB" id="A0A1Z5KE26"/>
<feature type="region of interest" description="Disordered" evidence="4">
    <location>
        <begin position="158"/>
        <end position="255"/>
    </location>
</feature>
<comment type="similarity">
    <text evidence="2">Belongs to the CWC22 family.</text>
</comment>
<name>A0A1Z5KE26_FISSO</name>
<evidence type="ECO:0000256" key="4">
    <source>
        <dbReference type="SAM" id="MobiDB-lite"/>
    </source>
</evidence>
<evidence type="ECO:0000256" key="3">
    <source>
        <dbReference type="ARBA" id="ARBA00023242"/>
    </source>
</evidence>
<evidence type="ECO:0000313" key="7">
    <source>
        <dbReference type="Proteomes" id="UP000198406"/>
    </source>
</evidence>
<dbReference type="GO" id="GO:0042274">
    <property type="term" value="P:ribosomal small subunit biogenesis"/>
    <property type="evidence" value="ECO:0007669"/>
    <property type="project" value="TreeGrafter"/>
</dbReference>
<dbReference type="Pfam" id="PF02854">
    <property type="entry name" value="MIF4G"/>
    <property type="match status" value="1"/>
</dbReference>
<dbReference type="Proteomes" id="UP000198406">
    <property type="component" value="Unassembled WGS sequence"/>
</dbReference>
<dbReference type="InParanoid" id="A0A1Z5KE26"/>
<dbReference type="InterPro" id="IPR016024">
    <property type="entry name" value="ARM-type_fold"/>
</dbReference>
<keyword evidence="7" id="KW-1185">Reference proteome</keyword>
<feature type="region of interest" description="Disordered" evidence="4">
    <location>
        <begin position="1"/>
        <end position="92"/>
    </location>
</feature>
<dbReference type="SMART" id="SM00543">
    <property type="entry name" value="MIF4G"/>
    <property type="match status" value="1"/>
</dbReference>
<dbReference type="InterPro" id="IPR003890">
    <property type="entry name" value="MIF4G-like_typ-3"/>
</dbReference>
<dbReference type="SMART" id="SM00544">
    <property type="entry name" value="MA3"/>
    <property type="match status" value="1"/>
</dbReference>
<gene>
    <name evidence="6" type="ORF">FisN_4Lh486</name>
</gene>
<comment type="subcellular location">
    <subcellularLocation>
        <location evidence="1">Nucleus</location>
        <location evidence="1">Nucleolus</location>
    </subcellularLocation>
</comment>
<feature type="compositionally biased region" description="Basic and acidic residues" evidence="4">
    <location>
        <begin position="220"/>
        <end position="243"/>
    </location>
</feature>
<dbReference type="Gene3D" id="1.25.40.180">
    <property type="match status" value="1"/>
</dbReference>
<dbReference type="PROSITE" id="PS51366">
    <property type="entry name" value="MI"/>
    <property type="match status" value="1"/>
</dbReference>
<proteinExistence type="inferred from homology"/>
<dbReference type="InterPro" id="IPR050781">
    <property type="entry name" value="CWC22_splicing_factor"/>
</dbReference>
<dbReference type="GO" id="GO:0003723">
    <property type="term" value="F:RNA binding"/>
    <property type="evidence" value="ECO:0007669"/>
    <property type="project" value="InterPro"/>
</dbReference>
<dbReference type="Pfam" id="PF02847">
    <property type="entry name" value="MA3"/>
    <property type="match status" value="1"/>
</dbReference>
<feature type="domain" description="MI" evidence="5">
    <location>
        <begin position="606"/>
        <end position="724"/>
    </location>
</feature>
<dbReference type="GO" id="GO:0005730">
    <property type="term" value="C:nucleolus"/>
    <property type="evidence" value="ECO:0007669"/>
    <property type="project" value="UniProtKB-SubCell"/>
</dbReference>
<sequence length="826" mass="92701">MIDRVTRPSRSENYEDDTETSSGGGDNEFAEDGNESEDLDDSGDDNDEEDEIVEDSLDDGSVDEGDANDEERSDIKENLATEATRAKSNQAKLNWDENVVAALRRDDEEIKELESKLGLKGSKDKKKLNKEYAKEEGYGVDFGDFLDDLDNLVNRVTGKAQDTLEDSVAEDEYHGSSIDESDSDQDAESTHRSQYDDGYASLDSRDDSSRTSQSESDNVGDDHDVRHTYKPAEGEDIYGKRIQTEPGDAAPRKYIPPHLRKAEASLDSENDKKRQENLQAIQRSLNHVLNKLSSDSVISVAQTIARLYPSYPTSDVNDCIWTNAKSACISRVHLMTGLIPEYVAALAGVQALKGDTSQLGAFLMEKVVTELWEELKVSRDSTGSTSVGDDSDLLAKQGSNMTIFLCYMYNFGIIHCSLVYDIIRDFLESFKEIDIELLLLVLRHSGRALRSDDPSALKDIVLLVQKRALEVAANLKNAARVDYMVTAIMDLKNNKKRNQQDAPLIEKTARLRKVIGQVKAGTNGAAFASGSTLLRVSLADILNIETKGRYWKVGASWAGNQFSYNNEQPGDNAERTVSVSQVEPTFHSEEEVKLLKLAEKYRMNSDVRRSIFCIIMGSADCDDSFEKLVRANLLKNKTERETVRVLLECCAKEKSFNKYYSHLAARICEFQMQCKFSFQLAFWDAFKTFEDSDARKAANLAKLLFHLVVTHRHLKLNVLKAIDMASPEDLSENATIFLAVFFSDLMEYFENPSDVIELFENGVGRTKKNKDENEEMDHMDEGEALRASFTVFLVQILKASPKNQKGSRFRTNLKAAIKACDTENFF</sequence>
<evidence type="ECO:0000256" key="2">
    <source>
        <dbReference type="ARBA" id="ARBA00006856"/>
    </source>
</evidence>
<organism evidence="6 7">
    <name type="scientific">Fistulifera solaris</name>
    <name type="common">Oleaginous diatom</name>
    <dbReference type="NCBI Taxonomy" id="1519565"/>
    <lineage>
        <taxon>Eukaryota</taxon>
        <taxon>Sar</taxon>
        <taxon>Stramenopiles</taxon>
        <taxon>Ochrophyta</taxon>
        <taxon>Bacillariophyta</taxon>
        <taxon>Bacillariophyceae</taxon>
        <taxon>Bacillariophycidae</taxon>
        <taxon>Naviculales</taxon>
        <taxon>Naviculaceae</taxon>
        <taxon>Fistulifera</taxon>
    </lineage>
</organism>
<feature type="compositionally biased region" description="Acidic residues" evidence="4">
    <location>
        <begin position="28"/>
        <end position="72"/>
    </location>
</feature>
<dbReference type="OrthoDB" id="10260961at2759"/>
<reference evidence="6 7" key="1">
    <citation type="journal article" date="2015" name="Plant Cell">
        <title>Oil accumulation by the oleaginous diatom Fistulifera solaris as revealed by the genome and transcriptome.</title>
        <authorList>
            <person name="Tanaka T."/>
            <person name="Maeda Y."/>
            <person name="Veluchamy A."/>
            <person name="Tanaka M."/>
            <person name="Abida H."/>
            <person name="Marechal E."/>
            <person name="Bowler C."/>
            <person name="Muto M."/>
            <person name="Sunaga Y."/>
            <person name="Tanaka M."/>
            <person name="Yoshino T."/>
            <person name="Taniguchi T."/>
            <person name="Fukuda Y."/>
            <person name="Nemoto M."/>
            <person name="Matsumoto M."/>
            <person name="Wong P.S."/>
            <person name="Aburatani S."/>
            <person name="Fujibuchi W."/>
        </authorList>
    </citation>
    <scope>NUCLEOTIDE SEQUENCE [LARGE SCALE GENOMIC DNA]</scope>
    <source>
        <strain evidence="6 7">JPCC DA0580</strain>
    </source>
</reference>
<evidence type="ECO:0000313" key="6">
    <source>
        <dbReference type="EMBL" id="GAX24362.1"/>
    </source>
</evidence>